<dbReference type="SUPFAM" id="SSF160379">
    <property type="entry name" value="SP0830-like"/>
    <property type="match status" value="1"/>
</dbReference>
<name>A0ABP9VZW9_9BACT</name>
<protein>
    <recommendedName>
        <fullName evidence="3">DUF1697 domain-containing protein</fullName>
    </recommendedName>
</protein>
<gene>
    <name evidence="1" type="ORF">Rcae01_04651</name>
</gene>
<evidence type="ECO:0000313" key="1">
    <source>
        <dbReference type="EMBL" id="GAA5509153.1"/>
    </source>
</evidence>
<keyword evidence="2" id="KW-1185">Reference proteome</keyword>
<comment type="caution">
    <text evidence="1">The sequence shown here is derived from an EMBL/GenBank/DDBJ whole genome shotgun (WGS) entry which is preliminary data.</text>
</comment>
<dbReference type="PANTHER" id="PTHR36439">
    <property type="entry name" value="BLL4334 PROTEIN"/>
    <property type="match status" value="1"/>
</dbReference>
<organism evidence="1 2">
    <name type="scientific">Novipirellula caenicola</name>
    <dbReference type="NCBI Taxonomy" id="1536901"/>
    <lineage>
        <taxon>Bacteria</taxon>
        <taxon>Pseudomonadati</taxon>
        <taxon>Planctomycetota</taxon>
        <taxon>Planctomycetia</taxon>
        <taxon>Pirellulales</taxon>
        <taxon>Pirellulaceae</taxon>
        <taxon>Novipirellula</taxon>
    </lineage>
</organism>
<dbReference type="Pfam" id="PF08002">
    <property type="entry name" value="DUF1697"/>
    <property type="match status" value="1"/>
</dbReference>
<proteinExistence type="predicted"/>
<dbReference type="EMBL" id="BAABRO010000012">
    <property type="protein sequence ID" value="GAA5509153.1"/>
    <property type="molecule type" value="Genomic_DNA"/>
</dbReference>
<reference evidence="1 2" key="1">
    <citation type="submission" date="2024-02" db="EMBL/GenBank/DDBJ databases">
        <title>Rhodopirellula caenicola NBRC 110016.</title>
        <authorList>
            <person name="Ichikawa N."/>
            <person name="Katano-Makiyama Y."/>
            <person name="Hidaka K."/>
        </authorList>
    </citation>
    <scope>NUCLEOTIDE SEQUENCE [LARGE SCALE GENOMIC DNA]</scope>
    <source>
        <strain evidence="1 2">NBRC 110016</strain>
    </source>
</reference>
<dbReference type="Gene3D" id="3.30.70.1280">
    <property type="entry name" value="SP0830-like domains"/>
    <property type="match status" value="1"/>
</dbReference>
<dbReference type="RefSeq" id="WP_345685975.1">
    <property type="nucleotide sequence ID" value="NZ_BAABRO010000012.1"/>
</dbReference>
<accession>A0ABP9VZW9</accession>
<evidence type="ECO:0000313" key="2">
    <source>
        <dbReference type="Proteomes" id="UP001416858"/>
    </source>
</evidence>
<dbReference type="InterPro" id="IPR012545">
    <property type="entry name" value="DUF1697"/>
</dbReference>
<evidence type="ECO:0008006" key="3">
    <source>
        <dbReference type="Google" id="ProtNLM"/>
    </source>
</evidence>
<dbReference type="PANTHER" id="PTHR36439:SF1">
    <property type="entry name" value="DUF1697 DOMAIN-CONTAINING PROTEIN"/>
    <property type="match status" value="1"/>
</dbReference>
<sequence length="180" mass="19877">MKTIWIALFRGINVGGKNKMQMAPLKTVMESIGCENVQTYIQSGNVVFESSLKSKKSLQTKLLDTVEEQFGFRSHLILLTKSELLKAIDSNPYADATADPKSLHFFFLDESPSDPDMDAIEGLRADSESCLLIDLVFYLHAPSGIGRSKVAAGAERKLGVAATARNFNTVKKLSEMINFR</sequence>
<dbReference type="PIRSF" id="PIRSF008502">
    <property type="entry name" value="UCP008502"/>
    <property type="match status" value="1"/>
</dbReference>
<dbReference type="Proteomes" id="UP001416858">
    <property type="component" value="Unassembled WGS sequence"/>
</dbReference>